<name>A0ABY4CED0_9BACT</name>
<organism evidence="2 3">
    <name type="scientific">Bdellovibrio reynosensis</name>
    <dbReference type="NCBI Taxonomy" id="2835041"/>
    <lineage>
        <taxon>Bacteria</taxon>
        <taxon>Pseudomonadati</taxon>
        <taxon>Bdellovibrionota</taxon>
        <taxon>Bdellovibrionia</taxon>
        <taxon>Bdellovibrionales</taxon>
        <taxon>Pseudobdellovibrionaceae</taxon>
        <taxon>Bdellovibrio</taxon>
    </lineage>
</organism>
<keyword evidence="3" id="KW-1185">Reference proteome</keyword>
<feature type="signal peptide" evidence="1">
    <location>
        <begin position="1"/>
        <end position="24"/>
    </location>
</feature>
<accession>A0ABY4CED0</accession>
<keyword evidence="1" id="KW-0732">Signal</keyword>
<dbReference type="EMBL" id="CP093442">
    <property type="protein sequence ID" value="UOF02819.1"/>
    <property type="molecule type" value="Genomic_DNA"/>
</dbReference>
<feature type="chain" id="PRO_5046486132" evidence="1">
    <location>
        <begin position="25"/>
        <end position="120"/>
    </location>
</feature>
<proteinExistence type="predicted"/>
<dbReference type="Proteomes" id="UP000830116">
    <property type="component" value="Chromosome"/>
</dbReference>
<evidence type="ECO:0000256" key="1">
    <source>
        <dbReference type="SAM" id="SignalP"/>
    </source>
</evidence>
<evidence type="ECO:0000313" key="3">
    <source>
        <dbReference type="Proteomes" id="UP000830116"/>
    </source>
</evidence>
<gene>
    <name evidence="2" type="ORF">MNR06_07620</name>
</gene>
<dbReference type="RefSeq" id="WP_243540638.1">
    <property type="nucleotide sequence ID" value="NZ_CP093442.1"/>
</dbReference>
<sequence length="120" mass="12934">MRSLLAIVLFILAASLVIFSQAQAAPPSCGSCGRGNPYEKSCGKLSKQVKYIYEEANEQGAKSEVELCLDLVSGEQVCGVSSDSLLMLSVNTITNLQAQEVCMKFEVSQTNRKIVALQGR</sequence>
<evidence type="ECO:0000313" key="2">
    <source>
        <dbReference type="EMBL" id="UOF02819.1"/>
    </source>
</evidence>
<reference evidence="2" key="1">
    <citation type="submission" date="2022-03" db="EMBL/GenBank/DDBJ databases">
        <title>Genome Identification and Characterization of new species Bdellovibrio reynosense LBG001 sp. nov. from a Mexico soil sample.</title>
        <authorList>
            <person name="Camilli A."/>
            <person name="Ajao Y."/>
            <person name="Guo X."/>
        </authorList>
    </citation>
    <scope>NUCLEOTIDE SEQUENCE</scope>
    <source>
        <strain evidence="2">LBG001</strain>
    </source>
</reference>
<protein>
    <submittedName>
        <fullName evidence="2">Uncharacterized protein</fullName>
    </submittedName>
</protein>